<dbReference type="InterPro" id="IPR015889">
    <property type="entry name" value="Intradiol_dOase_core"/>
</dbReference>
<dbReference type="Proteomes" id="UP000012174">
    <property type="component" value="Unassembled WGS sequence"/>
</dbReference>
<accession>M7SWE7</accession>
<feature type="chain" id="PRO_5004085344" evidence="1">
    <location>
        <begin position="20"/>
        <end position="321"/>
    </location>
</feature>
<keyword evidence="2" id="KW-0223">Dioxygenase</keyword>
<keyword evidence="3" id="KW-1185">Reference proteome</keyword>
<sequence>MLLYFPVCQLLLLVSLGRAHLGGDFSKELEDRRRFLQESTSSPLHCREQFRRDALADSERYQKRAIDSRSERGLEARDLGDFPTDHGHGHEFDLDSNSHDIFNRYPACVLSPDVTEGPFYVTGELIRSDITDGQSGIPLHLDIRVKDFDTCEDVEDVYVEVWRTYGGVGDSHKGETYGRGLQKTDDMGVVSFDTIFPGHYTGRAQHIHVGVHVAGTKPDDSDSDPEDSVSNNVVSLCAQIFFDQELATSSRQVPPYSQNKQPFTNNADDGFLAQEAAGHFDPFVSWAYLGDDISDGLLAWVTVGANMTEHRNLVVAASRDG</sequence>
<dbReference type="HOGENOM" id="CLU_027719_0_0_1"/>
<proteinExistence type="predicted"/>
<keyword evidence="2" id="KW-0560">Oxidoreductase</keyword>
<keyword evidence="1" id="KW-0732">Signal</keyword>
<dbReference type="PANTHER" id="PTHR34315">
    <property type="match status" value="1"/>
</dbReference>
<dbReference type="AlphaFoldDB" id="M7SWE7"/>
<evidence type="ECO:0000313" key="2">
    <source>
        <dbReference type="EMBL" id="EMR68587.1"/>
    </source>
</evidence>
<evidence type="ECO:0000313" key="3">
    <source>
        <dbReference type="Proteomes" id="UP000012174"/>
    </source>
</evidence>
<dbReference type="CDD" id="cd03457">
    <property type="entry name" value="intradiol_dioxygenase_like"/>
    <property type="match status" value="1"/>
</dbReference>
<dbReference type="OrthoDB" id="121380at2759"/>
<dbReference type="eggNOG" id="ENOG502QPRK">
    <property type="taxonomic scope" value="Eukaryota"/>
</dbReference>
<dbReference type="GO" id="GO:0005506">
    <property type="term" value="F:iron ion binding"/>
    <property type="evidence" value="ECO:0007669"/>
    <property type="project" value="InterPro"/>
</dbReference>
<protein>
    <submittedName>
        <fullName evidence="2">Putative extracellular dioxygenase protein</fullName>
    </submittedName>
</protein>
<reference evidence="3" key="1">
    <citation type="journal article" date="2013" name="Genome Announc.">
        <title>Draft genome sequence of the grapevine dieback fungus Eutypa lata UCR-EL1.</title>
        <authorList>
            <person name="Blanco-Ulate B."/>
            <person name="Rolshausen P.E."/>
            <person name="Cantu D."/>
        </authorList>
    </citation>
    <scope>NUCLEOTIDE SEQUENCE [LARGE SCALE GENOMIC DNA]</scope>
    <source>
        <strain evidence="3">UCR-EL1</strain>
    </source>
</reference>
<organism evidence="2 3">
    <name type="scientific">Eutypa lata (strain UCR-EL1)</name>
    <name type="common">Grapevine dieback disease fungus</name>
    <name type="synonym">Eutypa armeniacae</name>
    <dbReference type="NCBI Taxonomy" id="1287681"/>
    <lineage>
        <taxon>Eukaryota</taxon>
        <taxon>Fungi</taxon>
        <taxon>Dikarya</taxon>
        <taxon>Ascomycota</taxon>
        <taxon>Pezizomycotina</taxon>
        <taxon>Sordariomycetes</taxon>
        <taxon>Xylariomycetidae</taxon>
        <taxon>Xylariales</taxon>
        <taxon>Diatrypaceae</taxon>
        <taxon>Eutypa</taxon>
    </lineage>
</organism>
<dbReference type="Gene3D" id="2.60.130.10">
    <property type="entry name" value="Aromatic compound dioxygenase"/>
    <property type="match status" value="1"/>
</dbReference>
<evidence type="ECO:0000256" key="1">
    <source>
        <dbReference type="SAM" id="SignalP"/>
    </source>
</evidence>
<feature type="signal peptide" evidence="1">
    <location>
        <begin position="1"/>
        <end position="19"/>
    </location>
</feature>
<gene>
    <name evidence="2" type="ORF">UCREL1_4407</name>
</gene>
<dbReference type="GO" id="GO:0016702">
    <property type="term" value="F:oxidoreductase activity, acting on single donors with incorporation of molecular oxygen, incorporation of two atoms of oxygen"/>
    <property type="evidence" value="ECO:0007669"/>
    <property type="project" value="InterPro"/>
</dbReference>
<name>M7SWE7_EUTLA</name>
<dbReference type="SUPFAM" id="SSF49482">
    <property type="entry name" value="Aromatic compound dioxygenase"/>
    <property type="match status" value="1"/>
</dbReference>
<dbReference type="OMA" id="KPANACA"/>
<dbReference type="EMBL" id="KB706212">
    <property type="protein sequence ID" value="EMR68587.1"/>
    <property type="molecule type" value="Genomic_DNA"/>
</dbReference>
<dbReference type="KEGG" id="ela:UCREL1_4407"/>
<dbReference type="PANTHER" id="PTHR34315:SF1">
    <property type="entry name" value="INTRADIOL RING-CLEAVAGE DIOXYGENASES DOMAIN-CONTAINING PROTEIN-RELATED"/>
    <property type="match status" value="1"/>
</dbReference>